<dbReference type="RefSeq" id="WP_097654746.1">
    <property type="nucleotide sequence ID" value="NZ_LYXE01000160.1"/>
</dbReference>
<dbReference type="SUPFAM" id="SSF109854">
    <property type="entry name" value="DinB/YfiT-like putative metalloenzymes"/>
    <property type="match status" value="1"/>
</dbReference>
<name>A0A2H3KHC1_9CHLR</name>
<dbReference type="OrthoDB" id="68731at2"/>
<dbReference type="Gene3D" id="1.20.120.450">
    <property type="entry name" value="dinb family like domain"/>
    <property type="match status" value="1"/>
</dbReference>
<dbReference type="InterPro" id="IPR011466">
    <property type="entry name" value="DUF1572"/>
</dbReference>
<dbReference type="Pfam" id="PF07609">
    <property type="entry name" value="DUF1572"/>
    <property type="match status" value="1"/>
</dbReference>
<keyword evidence="2" id="KW-1185">Reference proteome</keyword>
<evidence type="ECO:0000313" key="1">
    <source>
        <dbReference type="EMBL" id="PDV97143.1"/>
    </source>
</evidence>
<dbReference type="InterPro" id="IPR034660">
    <property type="entry name" value="DinB/YfiT-like"/>
</dbReference>
<proteinExistence type="predicted"/>
<dbReference type="Proteomes" id="UP000220922">
    <property type="component" value="Unassembled WGS sequence"/>
</dbReference>
<gene>
    <name evidence="1" type="ORF">A9Q02_22555</name>
</gene>
<accession>A0A2H3KHC1</accession>
<sequence>MMSSFWMECKAEVIAQYQEQKQMADAALGRIDDTTFFTRLKQGGDAESNSIAVLIKHISGNFISRWTDFLTRDGEKADRHRPREFVHEASDNRPQIMERWEQGWQILFATLESLTEEDFAKTVSIRDEAHSVIKAILRNLLHTTHHIGQIDLLATVLKNQDGEE</sequence>
<reference evidence="1 2" key="1">
    <citation type="submission" date="2016-05" db="EMBL/GenBank/DDBJ databases">
        <authorList>
            <person name="Lavstsen T."/>
            <person name="Jespersen J.S."/>
        </authorList>
    </citation>
    <scope>NUCLEOTIDE SEQUENCE [LARGE SCALE GENOMIC DNA]</scope>
    <source>
        <strain evidence="1 2">B7-9</strain>
    </source>
</reference>
<evidence type="ECO:0008006" key="3">
    <source>
        <dbReference type="Google" id="ProtNLM"/>
    </source>
</evidence>
<comment type="caution">
    <text evidence="1">The sequence shown here is derived from an EMBL/GenBank/DDBJ whole genome shotgun (WGS) entry which is preliminary data.</text>
</comment>
<evidence type="ECO:0000313" key="2">
    <source>
        <dbReference type="Proteomes" id="UP000220922"/>
    </source>
</evidence>
<protein>
    <recommendedName>
        <fullName evidence="3">DUF1572 domain-containing protein</fullName>
    </recommendedName>
</protein>
<dbReference type="AlphaFoldDB" id="A0A2H3KHC1"/>
<organism evidence="1 2">
    <name type="scientific">Candidatus Chloroploca asiatica</name>
    <dbReference type="NCBI Taxonomy" id="1506545"/>
    <lineage>
        <taxon>Bacteria</taxon>
        <taxon>Bacillati</taxon>
        <taxon>Chloroflexota</taxon>
        <taxon>Chloroflexia</taxon>
        <taxon>Chloroflexales</taxon>
        <taxon>Chloroflexineae</taxon>
        <taxon>Oscillochloridaceae</taxon>
        <taxon>Candidatus Chloroploca</taxon>
    </lineage>
</organism>
<dbReference type="EMBL" id="LYXE01000160">
    <property type="protein sequence ID" value="PDV97143.1"/>
    <property type="molecule type" value="Genomic_DNA"/>
</dbReference>